<accession>A0A8H6J1X1</accession>
<evidence type="ECO:0000313" key="3">
    <source>
        <dbReference type="Proteomes" id="UP000639643"/>
    </source>
</evidence>
<proteinExistence type="predicted"/>
<sequence length="366" mass="39937">MLWPKQAQPLPSGAQKKKNKPLFGVLNSGKPTEQPQFPHPSPSPSSVFLASRYTPWTAHTNAVRAIGHFTLLRHLFLTAQEHAPAGRPSRQFACRANYATYRTERTLTNHAHLPLLNLFSRATATLQWAQPVRRPLIDTSAAATIVYPPLFPPLRPFLCLKTATLGALSPDCLGPLLRAVTIAGLHDKETLLFVCVSGLESTVHGMDDTQMACDLSCSPRKPTASSSNPRLLGDSAPVANSSLELSDGAKKPSPCTVRAWAWAWAWVSVGANCMAGHDARPLREAGRPAFAAGNYNAGVEQKPGPCFQDLAPKTQQQVQSEVTSRFPSIYPKKRLAPDSDWRLGDILAYLLATARSYTRIFLRCAL</sequence>
<evidence type="ECO:0000313" key="2">
    <source>
        <dbReference type="EMBL" id="KAF6804954.1"/>
    </source>
</evidence>
<comment type="caution">
    <text evidence="2">The sequence shown here is derived from an EMBL/GenBank/DDBJ whole genome shotgun (WGS) entry which is preliminary data.</text>
</comment>
<reference evidence="2" key="1">
    <citation type="journal article" date="2020" name="Phytopathology">
        <title>Genome Sequence Resources of Colletotrichum truncatum, C. plurivorum, C. musicola, and C. sojae: Four Species Pathogenic to Soybean (Glycine max).</title>
        <authorList>
            <person name="Rogerio F."/>
            <person name="Boufleur T.R."/>
            <person name="Ciampi-Guillardi M."/>
            <person name="Sukno S.A."/>
            <person name="Thon M.R."/>
            <person name="Massola Junior N.S."/>
            <person name="Baroncelli R."/>
        </authorList>
    </citation>
    <scope>NUCLEOTIDE SEQUENCE</scope>
    <source>
        <strain evidence="2">LFN0074</strain>
    </source>
</reference>
<protein>
    <submittedName>
        <fullName evidence="2">Uncharacterized protein</fullName>
    </submittedName>
</protein>
<dbReference type="EMBL" id="WIGM01001104">
    <property type="protein sequence ID" value="KAF6804954.1"/>
    <property type="molecule type" value="Genomic_DNA"/>
</dbReference>
<keyword evidence="3" id="KW-1185">Reference proteome</keyword>
<name>A0A8H6J1X1_9PEZI</name>
<organism evidence="2 3">
    <name type="scientific">Colletotrichum musicola</name>
    <dbReference type="NCBI Taxonomy" id="2175873"/>
    <lineage>
        <taxon>Eukaryota</taxon>
        <taxon>Fungi</taxon>
        <taxon>Dikarya</taxon>
        <taxon>Ascomycota</taxon>
        <taxon>Pezizomycotina</taxon>
        <taxon>Sordariomycetes</taxon>
        <taxon>Hypocreomycetidae</taxon>
        <taxon>Glomerellales</taxon>
        <taxon>Glomerellaceae</taxon>
        <taxon>Colletotrichum</taxon>
        <taxon>Colletotrichum orchidearum species complex</taxon>
    </lineage>
</organism>
<dbReference type="Proteomes" id="UP000639643">
    <property type="component" value="Unassembled WGS sequence"/>
</dbReference>
<evidence type="ECO:0000256" key="1">
    <source>
        <dbReference type="SAM" id="MobiDB-lite"/>
    </source>
</evidence>
<dbReference type="AlphaFoldDB" id="A0A8H6J1X1"/>
<feature type="region of interest" description="Disordered" evidence="1">
    <location>
        <begin position="1"/>
        <end position="44"/>
    </location>
</feature>
<gene>
    <name evidence="2" type="ORF">CMUS01_14734</name>
</gene>